<organism evidence="1">
    <name type="scientific">uncultured Caudovirales phage</name>
    <dbReference type="NCBI Taxonomy" id="2100421"/>
    <lineage>
        <taxon>Viruses</taxon>
        <taxon>Duplodnaviria</taxon>
        <taxon>Heunggongvirae</taxon>
        <taxon>Uroviricota</taxon>
        <taxon>Caudoviricetes</taxon>
        <taxon>Peduoviridae</taxon>
        <taxon>Maltschvirus</taxon>
        <taxon>Maltschvirus maltsch</taxon>
    </lineage>
</organism>
<gene>
    <name evidence="1" type="ORF">UFOVP528_16</name>
</gene>
<proteinExistence type="predicted"/>
<sequence>MTNETIYLGNGWENQYGLNVSINIEKLNQAIATGKLEVNKYGDVKINVGKLKQVNEKSKATHFVAVPKPKNDLPF</sequence>
<protein>
    <submittedName>
        <fullName evidence="1">Uncharacterized protein</fullName>
    </submittedName>
</protein>
<dbReference type="EMBL" id="LR796508">
    <property type="protein sequence ID" value="CAB4148669.1"/>
    <property type="molecule type" value="Genomic_DNA"/>
</dbReference>
<accession>A0A6J5MY33</accession>
<reference evidence="1" key="1">
    <citation type="submission" date="2020-04" db="EMBL/GenBank/DDBJ databases">
        <authorList>
            <person name="Chiriac C."/>
            <person name="Salcher M."/>
            <person name="Ghai R."/>
            <person name="Kavagutti S V."/>
        </authorList>
    </citation>
    <scope>NUCLEOTIDE SEQUENCE</scope>
</reference>
<name>A0A6J5MY33_9CAUD</name>
<evidence type="ECO:0000313" key="1">
    <source>
        <dbReference type="EMBL" id="CAB4148669.1"/>
    </source>
</evidence>